<dbReference type="Proteomes" id="UP001219525">
    <property type="component" value="Unassembled WGS sequence"/>
</dbReference>
<proteinExistence type="predicted"/>
<dbReference type="InterPro" id="IPR036397">
    <property type="entry name" value="RNaseH_sf"/>
</dbReference>
<sequence length="298" mass="33180">MVQRFLVNQRDPPALHRALVKCVNKYGLKFEAINPPAEILRAMPLWHHPGEDSGRRQENKGQRARCLRKNHAALEMGDGVDIATRLMDPQHSDPASCTCNGCTEDRDRRGCEDPHAWVAKAASRLQQICPRWVPSPDDQGGETEPAGHDDESGVFVAPAQIASLSQGLRTMTNREGEPVERPVPRIRRRVIETPTPQNAVIYAVGVIHTPPGKAATAAAAFSIEGCEPVQVGKRLPTANDQLQYVAEFFATLMAIRNVKDSTTLTIYSTQLYVREAMNKKLQRWEHEGWVGVQNRDIL</sequence>
<dbReference type="SUPFAM" id="SSF53098">
    <property type="entry name" value="Ribonuclease H-like"/>
    <property type="match status" value="1"/>
</dbReference>
<dbReference type="Gene3D" id="3.30.420.10">
    <property type="entry name" value="Ribonuclease H-like superfamily/Ribonuclease H"/>
    <property type="match status" value="1"/>
</dbReference>
<name>A0AAD6VG54_9AGAR</name>
<organism evidence="2 3">
    <name type="scientific">Mycena pura</name>
    <dbReference type="NCBI Taxonomy" id="153505"/>
    <lineage>
        <taxon>Eukaryota</taxon>
        <taxon>Fungi</taxon>
        <taxon>Dikarya</taxon>
        <taxon>Basidiomycota</taxon>
        <taxon>Agaricomycotina</taxon>
        <taxon>Agaricomycetes</taxon>
        <taxon>Agaricomycetidae</taxon>
        <taxon>Agaricales</taxon>
        <taxon>Marasmiineae</taxon>
        <taxon>Mycenaceae</taxon>
        <taxon>Mycena</taxon>
    </lineage>
</organism>
<evidence type="ECO:0008006" key="4">
    <source>
        <dbReference type="Google" id="ProtNLM"/>
    </source>
</evidence>
<dbReference type="InterPro" id="IPR012337">
    <property type="entry name" value="RNaseH-like_sf"/>
</dbReference>
<comment type="caution">
    <text evidence="2">The sequence shown here is derived from an EMBL/GenBank/DDBJ whole genome shotgun (WGS) entry which is preliminary data.</text>
</comment>
<evidence type="ECO:0000313" key="2">
    <source>
        <dbReference type="EMBL" id="KAJ7211997.1"/>
    </source>
</evidence>
<accession>A0AAD6VG54</accession>
<protein>
    <recommendedName>
        <fullName evidence="4">RNase H type-1 domain-containing protein</fullName>
    </recommendedName>
</protein>
<evidence type="ECO:0000256" key="1">
    <source>
        <dbReference type="SAM" id="MobiDB-lite"/>
    </source>
</evidence>
<dbReference type="EMBL" id="JARJCW010000024">
    <property type="protein sequence ID" value="KAJ7211997.1"/>
    <property type="molecule type" value="Genomic_DNA"/>
</dbReference>
<reference evidence="2" key="1">
    <citation type="submission" date="2023-03" db="EMBL/GenBank/DDBJ databases">
        <title>Massive genome expansion in bonnet fungi (Mycena s.s.) driven by repeated elements and novel gene families across ecological guilds.</title>
        <authorList>
            <consortium name="Lawrence Berkeley National Laboratory"/>
            <person name="Harder C.B."/>
            <person name="Miyauchi S."/>
            <person name="Viragh M."/>
            <person name="Kuo A."/>
            <person name="Thoen E."/>
            <person name="Andreopoulos B."/>
            <person name="Lu D."/>
            <person name="Skrede I."/>
            <person name="Drula E."/>
            <person name="Henrissat B."/>
            <person name="Morin E."/>
            <person name="Kohler A."/>
            <person name="Barry K."/>
            <person name="LaButti K."/>
            <person name="Morin E."/>
            <person name="Salamov A."/>
            <person name="Lipzen A."/>
            <person name="Mereny Z."/>
            <person name="Hegedus B."/>
            <person name="Baldrian P."/>
            <person name="Stursova M."/>
            <person name="Weitz H."/>
            <person name="Taylor A."/>
            <person name="Grigoriev I.V."/>
            <person name="Nagy L.G."/>
            <person name="Martin F."/>
            <person name="Kauserud H."/>
        </authorList>
    </citation>
    <scope>NUCLEOTIDE SEQUENCE</scope>
    <source>
        <strain evidence="2">9144</strain>
    </source>
</reference>
<feature type="region of interest" description="Disordered" evidence="1">
    <location>
        <begin position="131"/>
        <end position="151"/>
    </location>
</feature>
<dbReference type="GO" id="GO:0003676">
    <property type="term" value="F:nucleic acid binding"/>
    <property type="evidence" value="ECO:0007669"/>
    <property type="project" value="InterPro"/>
</dbReference>
<keyword evidence="3" id="KW-1185">Reference proteome</keyword>
<evidence type="ECO:0000313" key="3">
    <source>
        <dbReference type="Proteomes" id="UP001219525"/>
    </source>
</evidence>
<dbReference type="AlphaFoldDB" id="A0AAD6VG54"/>
<gene>
    <name evidence="2" type="ORF">GGX14DRAFT_362172</name>
</gene>